<dbReference type="EMBL" id="LYCR01000002">
    <property type="protein sequence ID" value="OGM50667.1"/>
    <property type="molecule type" value="Genomic_DNA"/>
</dbReference>
<protein>
    <submittedName>
        <fullName evidence="2">Uncharacterized protein</fullName>
    </submittedName>
</protein>
<accession>A0A1F8AG58</accession>
<feature type="compositionally biased region" description="Acidic residues" evidence="1">
    <location>
        <begin position="59"/>
        <end position="71"/>
    </location>
</feature>
<keyword evidence="3" id="KW-1185">Reference proteome</keyword>
<reference evidence="2 3" key="1">
    <citation type="journal article" date="2016" name="Genome Biol. Evol.">
        <title>Draft genome sequence of an aflatoxigenic Aspergillus species, A. bombycis.</title>
        <authorList>
            <person name="Moore G.G."/>
            <person name="Mack B.M."/>
            <person name="Beltz S.B."/>
            <person name="Gilbert M.K."/>
        </authorList>
    </citation>
    <scope>NUCLEOTIDE SEQUENCE [LARGE SCALE GENOMIC DNA]</scope>
    <source>
        <strain evidence="3">NRRL 26010</strain>
    </source>
</reference>
<dbReference type="RefSeq" id="XP_022394384.1">
    <property type="nucleotide sequence ID" value="XM_022527917.1"/>
</dbReference>
<dbReference type="GeneID" id="34444177"/>
<name>A0A1F8AG58_9EURO</name>
<dbReference type="STRING" id="109264.A0A1F8AG58"/>
<dbReference type="OrthoDB" id="4501419at2759"/>
<feature type="compositionally biased region" description="Polar residues" evidence="1">
    <location>
        <begin position="38"/>
        <end position="53"/>
    </location>
</feature>
<evidence type="ECO:0000313" key="2">
    <source>
        <dbReference type="EMBL" id="OGM50667.1"/>
    </source>
</evidence>
<sequence length="210" mass="23615">MQPNTANKLATLNEAVSPGDLILLFAMGQRAVMLLVESSSGTQSSNPQTSSITVREVKEEDDYTADDEDTTTEARCDDSVGLLSAYMTSFPAECRVEYCVNPHGRHVHQYYWGDDCPFCHSDNGSYCPVCLGYDFALDDKCALREIEDYEDRIRRGEFGFEGGPAEMKLKILMMVRERYECINAKKGEIGFNSHDVDEIVENWFKDGGDE</sequence>
<organism evidence="2 3">
    <name type="scientific">Aspergillus bombycis</name>
    <dbReference type="NCBI Taxonomy" id="109264"/>
    <lineage>
        <taxon>Eukaryota</taxon>
        <taxon>Fungi</taxon>
        <taxon>Dikarya</taxon>
        <taxon>Ascomycota</taxon>
        <taxon>Pezizomycotina</taxon>
        <taxon>Eurotiomycetes</taxon>
        <taxon>Eurotiomycetidae</taxon>
        <taxon>Eurotiales</taxon>
        <taxon>Aspergillaceae</taxon>
        <taxon>Aspergillus</taxon>
    </lineage>
</organism>
<feature type="region of interest" description="Disordered" evidence="1">
    <location>
        <begin position="38"/>
        <end position="71"/>
    </location>
</feature>
<evidence type="ECO:0000313" key="3">
    <source>
        <dbReference type="Proteomes" id="UP000179179"/>
    </source>
</evidence>
<proteinExistence type="predicted"/>
<evidence type="ECO:0000256" key="1">
    <source>
        <dbReference type="SAM" id="MobiDB-lite"/>
    </source>
</evidence>
<comment type="caution">
    <text evidence="2">The sequence shown here is derived from an EMBL/GenBank/DDBJ whole genome shotgun (WGS) entry which is preliminary data.</text>
</comment>
<dbReference type="Proteomes" id="UP000179179">
    <property type="component" value="Unassembled WGS sequence"/>
</dbReference>
<gene>
    <name evidence="2" type="ORF">ABOM_000787</name>
</gene>
<dbReference type="AlphaFoldDB" id="A0A1F8AG58"/>